<comment type="caution">
    <text evidence="1">The sequence shown here is derived from an EMBL/GenBank/DDBJ whole genome shotgun (WGS) entry which is preliminary data.</text>
</comment>
<name>A0A134AKM8_9FIRM</name>
<proteinExistence type="predicted"/>
<protein>
    <submittedName>
        <fullName evidence="1">Uncharacterized protein</fullName>
    </submittedName>
</protein>
<gene>
    <name evidence="1" type="ORF">HMPREF1863_00220</name>
</gene>
<organism evidence="1 2">
    <name type="scientific">Aedoeadaptatus coxii</name>
    <dbReference type="NCBI Taxonomy" id="755172"/>
    <lineage>
        <taxon>Bacteria</taxon>
        <taxon>Bacillati</taxon>
        <taxon>Bacillota</taxon>
        <taxon>Tissierellia</taxon>
        <taxon>Tissierellales</taxon>
        <taxon>Peptoniphilaceae</taxon>
        <taxon>Aedoeadaptatus</taxon>
    </lineage>
</organism>
<sequence>MEQLIRSVIALDEKTDKMVQDKESSIEDEKSALQKHFSEMEADEREGSKDAAKAGYDKIYSEAMEVVDEIRKANYEKLEEVSAVYKEHRKELVEQAFQLLDL</sequence>
<dbReference type="AlphaFoldDB" id="A0A134AKM8"/>
<accession>A0A134AKM8</accession>
<dbReference type="OrthoDB" id="1697072at2"/>
<dbReference type="RefSeq" id="WP_068366434.1">
    <property type="nucleotide sequence ID" value="NZ_CAIJCT010000016.1"/>
</dbReference>
<dbReference type="EMBL" id="LSDG01000005">
    <property type="protein sequence ID" value="KXB68199.1"/>
    <property type="molecule type" value="Genomic_DNA"/>
</dbReference>
<keyword evidence="2" id="KW-1185">Reference proteome</keyword>
<dbReference type="Proteomes" id="UP000070442">
    <property type="component" value="Unassembled WGS sequence"/>
</dbReference>
<dbReference type="STRING" id="755172.HMPREF1863_00220"/>
<reference evidence="2" key="1">
    <citation type="submission" date="2016-01" db="EMBL/GenBank/DDBJ databases">
        <authorList>
            <person name="Mitreva M."/>
            <person name="Pepin K.H."/>
            <person name="Mihindukulasuriya K.A."/>
            <person name="Fulton R."/>
            <person name="Fronick C."/>
            <person name="O'Laughlin M."/>
            <person name="Miner T."/>
            <person name="Herter B."/>
            <person name="Rosa B.A."/>
            <person name="Cordes M."/>
            <person name="Tomlinson C."/>
            <person name="Wollam A."/>
            <person name="Palsikar V.B."/>
            <person name="Mardis E.R."/>
            <person name="Wilson R.K."/>
        </authorList>
    </citation>
    <scope>NUCLEOTIDE SEQUENCE [LARGE SCALE GENOMIC DNA]</scope>
    <source>
        <strain evidence="2">DNF00729</strain>
    </source>
</reference>
<evidence type="ECO:0000313" key="2">
    <source>
        <dbReference type="Proteomes" id="UP000070442"/>
    </source>
</evidence>
<dbReference type="PATRIC" id="fig|755172.3.peg.213"/>
<evidence type="ECO:0000313" key="1">
    <source>
        <dbReference type="EMBL" id="KXB68199.1"/>
    </source>
</evidence>